<dbReference type="EMBL" id="PEDL01000017">
    <property type="protein sequence ID" value="PHV69874.1"/>
    <property type="molecule type" value="Genomic_DNA"/>
</dbReference>
<gene>
    <name evidence="1" type="ORF">CS063_13635</name>
</gene>
<keyword evidence="1" id="KW-0012">Acyltransferase</keyword>
<proteinExistence type="predicted"/>
<comment type="caution">
    <text evidence="1">The sequence shown here is derived from an EMBL/GenBank/DDBJ whole genome shotgun (WGS) entry which is preliminary data.</text>
</comment>
<sequence length="242" mass="27565">MLRSVGVVSTMVWHQFRTVLKRKEYTYGNAKHEAYGSRQEIFKMAKAMSKDMLKAAGTRLEVKGEENLPESGPVLYVANHKSVFDIVILMSILKEPGIFIGKKEVSKMPLVGKWFEDMGSIYIDREDPRQSLKAILKGIEELKKGQSVIIFPEGTRTYAPEMKDFKEGSFKLATKTNVPIIPIALQDTYKILEASKSIKQTTAYMNIGKPIYIDQLKEEERRNLPHYVHAIVVELLNEITVL</sequence>
<reference evidence="1" key="1">
    <citation type="submission" date="2017-10" db="EMBL/GenBank/DDBJ databases">
        <title>Genome sequence of cellulolytic Lachnospiraceae bacterium XHS1971 isolated from hotspring sediment.</title>
        <authorList>
            <person name="Vasudevan G."/>
            <person name="Joshi A.J."/>
            <person name="Hivarkar S."/>
            <person name="Lanjekar V.B."/>
            <person name="Dhakephalkar P.K."/>
            <person name="Dagar S."/>
        </authorList>
    </citation>
    <scope>NUCLEOTIDE SEQUENCE</scope>
    <source>
        <strain evidence="1">XHS1971</strain>
    </source>
</reference>
<keyword evidence="1" id="KW-0808">Transferase</keyword>
<evidence type="ECO:0000313" key="1">
    <source>
        <dbReference type="EMBL" id="PHV69874.1"/>
    </source>
</evidence>
<organism evidence="1 2">
    <name type="scientific">Sporanaerobium hydrogeniformans</name>
    <dbReference type="NCBI Taxonomy" id="3072179"/>
    <lineage>
        <taxon>Bacteria</taxon>
        <taxon>Bacillati</taxon>
        <taxon>Bacillota</taxon>
        <taxon>Clostridia</taxon>
        <taxon>Lachnospirales</taxon>
        <taxon>Lachnospiraceae</taxon>
        <taxon>Sporanaerobium</taxon>
    </lineage>
</organism>
<evidence type="ECO:0000313" key="2">
    <source>
        <dbReference type="Proteomes" id="UP000224460"/>
    </source>
</evidence>
<keyword evidence="2" id="KW-1185">Reference proteome</keyword>
<protein>
    <submittedName>
        <fullName evidence="1">1-acyl-sn-glycerol-3-phosphate acyltransferase</fullName>
    </submittedName>
</protein>
<name>A0AC61D9E1_9FIRM</name>
<accession>A0AC61D9E1</accession>
<dbReference type="Proteomes" id="UP000224460">
    <property type="component" value="Unassembled WGS sequence"/>
</dbReference>